<evidence type="ECO:0000313" key="2">
    <source>
        <dbReference type="EMBL" id="AXE16914.1"/>
    </source>
</evidence>
<dbReference type="AlphaFoldDB" id="A0A344TE43"/>
<reference evidence="2 3" key="1">
    <citation type="submission" date="2018-07" db="EMBL/GenBank/DDBJ databases">
        <title>Genome sequencing of Runella.</title>
        <authorList>
            <person name="Baek M.-G."/>
            <person name="Yi H."/>
        </authorList>
    </citation>
    <scope>NUCLEOTIDE SEQUENCE [LARGE SCALE GENOMIC DNA]</scope>
    <source>
        <strain evidence="2 3">HYN0085</strain>
    </source>
</reference>
<protein>
    <submittedName>
        <fullName evidence="2">Uncharacterized protein</fullName>
    </submittedName>
</protein>
<keyword evidence="3" id="KW-1185">Reference proteome</keyword>
<feature type="signal peptide" evidence="1">
    <location>
        <begin position="1"/>
        <end position="20"/>
    </location>
</feature>
<gene>
    <name evidence="2" type="ORF">DR864_03790</name>
</gene>
<evidence type="ECO:0000256" key="1">
    <source>
        <dbReference type="SAM" id="SignalP"/>
    </source>
</evidence>
<feature type="chain" id="PRO_5016616437" evidence="1">
    <location>
        <begin position="21"/>
        <end position="187"/>
    </location>
</feature>
<dbReference type="OrthoDB" id="794757at2"/>
<organism evidence="2 3">
    <name type="scientific">Runella rosea</name>
    <dbReference type="NCBI Taxonomy" id="2259595"/>
    <lineage>
        <taxon>Bacteria</taxon>
        <taxon>Pseudomonadati</taxon>
        <taxon>Bacteroidota</taxon>
        <taxon>Cytophagia</taxon>
        <taxon>Cytophagales</taxon>
        <taxon>Spirosomataceae</taxon>
        <taxon>Runella</taxon>
    </lineage>
</organism>
<dbReference type="KEGG" id="run:DR864_03790"/>
<dbReference type="EMBL" id="CP030850">
    <property type="protein sequence ID" value="AXE16914.1"/>
    <property type="molecule type" value="Genomic_DNA"/>
</dbReference>
<accession>A0A344TE43</accession>
<dbReference type="Proteomes" id="UP000251993">
    <property type="component" value="Chromosome"/>
</dbReference>
<proteinExistence type="predicted"/>
<evidence type="ECO:0000313" key="3">
    <source>
        <dbReference type="Proteomes" id="UP000251993"/>
    </source>
</evidence>
<keyword evidence="1" id="KW-0732">Signal</keyword>
<name>A0A344TE43_9BACT</name>
<sequence>MKHVLLFILSLLLFTNCTNPTDTAVVQNYFDLKGFIENQIAELNKRKPLVNKEMALDDKQEHKQTNEIDWRQELELFIQADLNKQAYQLIYTISQPSPSTYLYTLKSGETLPVKSLKIVLDEVSKQPKLVEALLQEENRLYDSEKKLQLTCTMRPEGVWLIKTYEINGFQHLTITDKKTFSVKGTIN</sequence>
<dbReference type="RefSeq" id="WP_114065701.1">
    <property type="nucleotide sequence ID" value="NZ_CP030850.1"/>
</dbReference>